<dbReference type="Proteomes" id="UP000245212">
    <property type="component" value="Unassembled WGS sequence"/>
</dbReference>
<dbReference type="CDD" id="cd02209">
    <property type="entry name" value="cupin_XRE_C"/>
    <property type="match status" value="1"/>
</dbReference>
<evidence type="ECO:0000259" key="2">
    <source>
        <dbReference type="PROSITE" id="PS50943"/>
    </source>
</evidence>
<keyword evidence="4" id="KW-1185">Reference proteome</keyword>
<dbReference type="PROSITE" id="PS50943">
    <property type="entry name" value="HTH_CROC1"/>
    <property type="match status" value="1"/>
</dbReference>
<dbReference type="GO" id="GO:0003677">
    <property type="term" value="F:DNA binding"/>
    <property type="evidence" value="ECO:0007669"/>
    <property type="project" value="UniProtKB-KW"/>
</dbReference>
<dbReference type="PANTHER" id="PTHR46797">
    <property type="entry name" value="HTH-TYPE TRANSCRIPTIONAL REGULATOR"/>
    <property type="match status" value="1"/>
</dbReference>
<dbReference type="GO" id="GO:0005829">
    <property type="term" value="C:cytosol"/>
    <property type="evidence" value="ECO:0007669"/>
    <property type="project" value="TreeGrafter"/>
</dbReference>
<protein>
    <submittedName>
        <fullName evidence="3">XRE family transcriptional regulator</fullName>
    </submittedName>
</protein>
<dbReference type="GO" id="GO:0003700">
    <property type="term" value="F:DNA-binding transcription factor activity"/>
    <property type="evidence" value="ECO:0007669"/>
    <property type="project" value="TreeGrafter"/>
</dbReference>
<dbReference type="EMBL" id="QETA01000001">
    <property type="protein sequence ID" value="PWF25624.1"/>
    <property type="molecule type" value="Genomic_DNA"/>
</dbReference>
<sequence>MEIGQKVAQQATHAHTTSIGDTTIDVGARLRQARLAKGLSIQEVADRVGVSKSFISRFERDVVNASVSTLLKICDVLDVRPGQLFEPPVTKFVPADQRPPINLGGSRMREYLIGGAGNEHMLAIFSIIEPGGGSGDEPYTLDARSDMVHVQTGSLSVAVGDQVYIMQPGDTLTFPPSIPHTWKNPSATETCTALWVIVPPPV</sequence>
<organism evidence="3 4">
    <name type="scientific">Corticimicrobacter populi</name>
    <dbReference type="NCBI Taxonomy" id="2175229"/>
    <lineage>
        <taxon>Bacteria</taxon>
        <taxon>Pseudomonadati</taxon>
        <taxon>Pseudomonadota</taxon>
        <taxon>Betaproteobacteria</taxon>
        <taxon>Burkholderiales</taxon>
        <taxon>Alcaligenaceae</taxon>
        <taxon>Corticimicrobacter</taxon>
    </lineage>
</organism>
<dbReference type="SUPFAM" id="SSF47413">
    <property type="entry name" value="lambda repressor-like DNA-binding domains"/>
    <property type="match status" value="1"/>
</dbReference>
<reference evidence="4" key="1">
    <citation type="submission" date="2018-05" db="EMBL/GenBank/DDBJ databases">
        <authorList>
            <person name="Li Y."/>
        </authorList>
    </citation>
    <scope>NUCLEOTIDE SEQUENCE [LARGE SCALE GENOMIC DNA]</scope>
    <source>
        <strain evidence="4">3d-2-2</strain>
    </source>
</reference>
<dbReference type="Pfam" id="PF01381">
    <property type="entry name" value="HTH_3"/>
    <property type="match status" value="1"/>
</dbReference>
<keyword evidence="1" id="KW-0238">DNA-binding</keyword>
<comment type="caution">
    <text evidence="3">The sequence shown here is derived from an EMBL/GenBank/DDBJ whole genome shotgun (WGS) entry which is preliminary data.</text>
</comment>
<dbReference type="Gene3D" id="2.60.120.10">
    <property type="entry name" value="Jelly Rolls"/>
    <property type="match status" value="1"/>
</dbReference>
<dbReference type="InterPro" id="IPR050807">
    <property type="entry name" value="TransReg_Diox_bact_type"/>
</dbReference>
<evidence type="ECO:0000313" key="3">
    <source>
        <dbReference type="EMBL" id="PWF25624.1"/>
    </source>
</evidence>
<dbReference type="RefSeq" id="WP_109061031.1">
    <property type="nucleotide sequence ID" value="NZ_QETA01000001.1"/>
</dbReference>
<dbReference type="SMART" id="SM00530">
    <property type="entry name" value="HTH_XRE"/>
    <property type="match status" value="1"/>
</dbReference>
<gene>
    <name evidence="3" type="ORF">DD235_04980</name>
</gene>
<feature type="domain" description="HTH cro/C1-type" evidence="2">
    <location>
        <begin position="30"/>
        <end position="84"/>
    </location>
</feature>
<dbReference type="SUPFAM" id="SSF51182">
    <property type="entry name" value="RmlC-like cupins"/>
    <property type="match status" value="1"/>
</dbReference>
<proteinExistence type="predicted"/>
<dbReference type="Pfam" id="PF07883">
    <property type="entry name" value="Cupin_2"/>
    <property type="match status" value="1"/>
</dbReference>
<dbReference type="PANTHER" id="PTHR46797:SF1">
    <property type="entry name" value="METHYLPHOSPHONATE SYNTHASE"/>
    <property type="match status" value="1"/>
</dbReference>
<dbReference type="Gene3D" id="1.10.260.40">
    <property type="entry name" value="lambda repressor-like DNA-binding domains"/>
    <property type="match status" value="1"/>
</dbReference>
<accession>A0A2V1K333</accession>
<dbReference type="CDD" id="cd00093">
    <property type="entry name" value="HTH_XRE"/>
    <property type="match status" value="1"/>
</dbReference>
<evidence type="ECO:0000256" key="1">
    <source>
        <dbReference type="ARBA" id="ARBA00023125"/>
    </source>
</evidence>
<dbReference type="InterPro" id="IPR014710">
    <property type="entry name" value="RmlC-like_jellyroll"/>
</dbReference>
<dbReference type="InterPro" id="IPR013096">
    <property type="entry name" value="Cupin_2"/>
</dbReference>
<name>A0A2V1K333_9BURK</name>
<dbReference type="InterPro" id="IPR010982">
    <property type="entry name" value="Lambda_DNA-bd_dom_sf"/>
</dbReference>
<dbReference type="AlphaFoldDB" id="A0A2V1K333"/>
<dbReference type="InterPro" id="IPR001387">
    <property type="entry name" value="Cro/C1-type_HTH"/>
</dbReference>
<evidence type="ECO:0000313" key="4">
    <source>
        <dbReference type="Proteomes" id="UP000245212"/>
    </source>
</evidence>
<dbReference type="InterPro" id="IPR011051">
    <property type="entry name" value="RmlC_Cupin_sf"/>
</dbReference>